<evidence type="ECO:0000259" key="1">
    <source>
        <dbReference type="PROSITE" id="PS51502"/>
    </source>
</evidence>
<name>A0A437PPM8_9BACT</name>
<gene>
    <name evidence="2" type="ORF">EOJ36_10015</name>
</gene>
<dbReference type="Gene3D" id="3.30.70.100">
    <property type="match status" value="1"/>
</dbReference>
<organism evidence="2 3">
    <name type="scientific">Sandaracinomonas limnophila</name>
    <dbReference type="NCBI Taxonomy" id="1862386"/>
    <lineage>
        <taxon>Bacteria</taxon>
        <taxon>Pseudomonadati</taxon>
        <taxon>Bacteroidota</taxon>
        <taxon>Cytophagia</taxon>
        <taxon>Cytophagales</taxon>
        <taxon>Flectobacillaceae</taxon>
        <taxon>Sandaracinomonas</taxon>
    </lineage>
</organism>
<dbReference type="SMART" id="SM00886">
    <property type="entry name" value="Dabb"/>
    <property type="match status" value="1"/>
</dbReference>
<dbReference type="PROSITE" id="PS51318">
    <property type="entry name" value="TAT"/>
    <property type="match status" value="1"/>
</dbReference>
<dbReference type="InterPro" id="IPR011008">
    <property type="entry name" value="Dimeric_a/b-barrel"/>
</dbReference>
<dbReference type="SUPFAM" id="SSF54909">
    <property type="entry name" value="Dimeric alpha+beta barrel"/>
    <property type="match status" value="1"/>
</dbReference>
<evidence type="ECO:0000313" key="2">
    <source>
        <dbReference type="EMBL" id="RVU24245.1"/>
    </source>
</evidence>
<accession>A0A437PPM8</accession>
<feature type="domain" description="Stress-response A/B barrel" evidence="1">
    <location>
        <begin position="31"/>
        <end position="128"/>
    </location>
</feature>
<comment type="caution">
    <text evidence="2">The sequence shown here is derived from an EMBL/GenBank/DDBJ whole genome shotgun (WGS) entry which is preliminary data.</text>
</comment>
<dbReference type="InterPro" id="IPR006311">
    <property type="entry name" value="TAT_signal"/>
</dbReference>
<dbReference type="EMBL" id="SACY01000004">
    <property type="protein sequence ID" value="RVU24245.1"/>
    <property type="molecule type" value="Genomic_DNA"/>
</dbReference>
<dbReference type="Proteomes" id="UP000282832">
    <property type="component" value="Unassembled WGS sequence"/>
</dbReference>
<dbReference type="RefSeq" id="WP_127804933.1">
    <property type="nucleotide sequence ID" value="NZ_SACY01000004.1"/>
</dbReference>
<sequence>MSTRRNFLQKSGLMASAAILPITAQRTEMKFIHHVLFWAKNPGNAAEVAQLKNAILELGKLPLIQNVHVGSAVVTDFDKAVTEGSYTISVVMVFESAEKEKEYLYHPLHKKFIDENKHLWGKVQVMDSIA</sequence>
<dbReference type="Pfam" id="PF07876">
    <property type="entry name" value="Dabb"/>
    <property type="match status" value="1"/>
</dbReference>
<reference evidence="2 3" key="1">
    <citation type="submission" date="2019-01" db="EMBL/GenBank/DDBJ databases">
        <authorList>
            <person name="Chen W.-M."/>
        </authorList>
    </citation>
    <scope>NUCLEOTIDE SEQUENCE [LARGE SCALE GENOMIC DNA]</scope>
    <source>
        <strain evidence="2 3">FSY-15</strain>
    </source>
</reference>
<dbReference type="PROSITE" id="PS51502">
    <property type="entry name" value="S_R_A_B_BARREL"/>
    <property type="match status" value="1"/>
</dbReference>
<dbReference type="AlphaFoldDB" id="A0A437PPM8"/>
<protein>
    <submittedName>
        <fullName evidence="2">Dabb family protein</fullName>
    </submittedName>
</protein>
<dbReference type="OrthoDB" id="7189263at2"/>
<proteinExistence type="predicted"/>
<keyword evidence="3" id="KW-1185">Reference proteome</keyword>
<dbReference type="InterPro" id="IPR013097">
    <property type="entry name" value="Dabb"/>
</dbReference>
<evidence type="ECO:0000313" key="3">
    <source>
        <dbReference type="Proteomes" id="UP000282832"/>
    </source>
</evidence>